<name>A0A0V1HUU1_TRIPS</name>
<evidence type="ECO:0000256" key="1">
    <source>
        <dbReference type="SAM" id="Phobius"/>
    </source>
</evidence>
<evidence type="ECO:0000313" key="2">
    <source>
        <dbReference type="EMBL" id="KRZ14333.1"/>
    </source>
</evidence>
<gene>
    <name evidence="2" type="ORF">T4C_13352</name>
</gene>
<proteinExistence type="predicted"/>
<keyword evidence="1" id="KW-0472">Membrane</keyword>
<dbReference type="EMBL" id="JYDV01000530">
    <property type="protein sequence ID" value="KRZ14333.1"/>
    <property type="molecule type" value="Genomic_DNA"/>
</dbReference>
<organism evidence="2 3">
    <name type="scientific">Trichinella pseudospiralis</name>
    <name type="common">Parasitic roundworm</name>
    <dbReference type="NCBI Taxonomy" id="6337"/>
    <lineage>
        <taxon>Eukaryota</taxon>
        <taxon>Metazoa</taxon>
        <taxon>Ecdysozoa</taxon>
        <taxon>Nematoda</taxon>
        <taxon>Enoplea</taxon>
        <taxon>Dorylaimia</taxon>
        <taxon>Trichinellida</taxon>
        <taxon>Trichinellidae</taxon>
        <taxon>Trichinella</taxon>
    </lineage>
</organism>
<evidence type="ECO:0000313" key="3">
    <source>
        <dbReference type="Proteomes" id="UP000054826"/>
    </source>
</evidence>
<feature type="transmembrane region" description="Helical" evidence="1">
    <location>
        <begin position="6"/>
        <end position="21"/>
    </location>
</feature>
<sequence>MNSDLSIALGNLLIFGASLLRKRYKYWLKKSQAVRTASLTSRHPLSEIWKDL</sequence>
<reference evidence="2 3" key="1">
    <citation type="submission" date="2015-01" db="EMBL/GenBank/DDBJ databases">
        <title>Evolution of Trichinella species and genotypes.</title>
        <authorList>
            <person name="Korhonen P.K."/>
            <person name="Edoardo P."/>
            <person name="Giuseppe L.R."/>
            <person name="Gasser R.B."/>
        </authorList>
    </citation>
    <scope>NUCLEOTIDE SEQUENCE [LARGE SCALE GENOMIC DNA]</scope>
    <source>
        <strain evidence="2">ISS176</strain>
    </source>
</reference>
<dbReference type="AlphaFoldDB" id="A0A0V1HUU1"/>
<dbReference type="Proteomes" id="UP000054826">
    <property type="component" value="Unassembled WGS sequence"/>
</dbReference>
<comment type="caution">
    <text evidence="2">The sequence shown here is derived from an EMBL/GenBank/DDBJ whole genome shotgun (WGS) entry which is preliminary data.</text>
</comment>
<keyword evidence="1" id="KW-1133">Transmembrane helix</keyword>
<accession>A0A0V1HUU1</accession>
<keyword evidence="1" id="KW-0812">Transmembrane</keyword>
<protein>
    <submittedName>
        <fullName evidence="2">Uncharacterized protein</fullName>
    </submittedName>
</protein>